<protein>
    <recommendedName>
        <fullName evidence="1">NERD domain-containing protein</fullName>
    </recommendedName>
</protein>
<dbReference type="AlphaFoldDB" id="A0A6N7R5F4"/>
<dbReference type="EMBL" id="WJEE01000062">
    <property type="protein sequence ID" value="MRI68374.1"/>
    <property type="molecule type" value="Genomic_DNA"/>
</dbReference>
<evidence type="ECO:0000313" key="2">
    <source>
        <dbReference type="EMBL" id="MRI68374.1"/>
    </source>
</evidence>
<proteinExistence type="predicted"/>
<dbReference type="Proteomes" id="UP000435187">
    <property type="component" value="Unassembled WGS sequence"/>
</dbReference>
<dbReference type="InterPro" id="IPR011528">
    <property type="entry name" value="NERD"/>
</dbReference>
<reference evidence="2 3" key="1">
    <citation type="submission" date="2019-10" db="EMBL/GenBank/DDBJ databases">
        <title>Gracilibacillus salitolerans sp. nov., a moderate halophile isolated from a saline soil in northwest China.</title>
        <authorList>
            <person name="Gan L."/>
        </authorList>
    </citation>
    <scope>NUCLEOTIDE SEQUENCE [LARGE SCALE GENOMIC DNA]</scope>
    <source>
        <strain evidence="2 3">TP2-8</strain>
    </source>
</reference>
<dbReference type="PROSITE" id="PS50965">
    <property type="entry name" value="NERD"/>
    <property type="match status" value="1"/>
</dbReference>
<feature type="domain" description="NERD" evidence="1">
    <location>
        <begin position="35"/>
        <end position="105"/>
    </location>
</feature>
<sequence>MITRQKSNELKVYEYLRVRKPFSKQEKRKFVKLKRGYEGELLFDTFIEELPCDFLSLNDLWLTHHNKCFQIDNALLVNNIFYMYEVKNYPGVYYYEKDKLFLALY</sequence>
<organism evidence="2 3">
    <name type="scientific">Gracilibacillus thailandensis</name>
    <dbReference type="NCBI Taxonomy" id="563735"/>
    <lineage>
        <taxon>Bacteria</taxon>
        <taxon>Bacillati</taxon>
        <taxon>Bacillota</taxon>
        <taxon>Bacilli</taxon>
        <taxon>Bacillales</taxon>
        <taxon>Bacillaceae</taxon>
        <taxon>Gracilibacillus</taxon>
    </lineage>
</organism>
<gene>
    <name evidence="2" type="ORF">GH885_18875</name>
</gene>
<accession>A0A6N7R5F4</accession>
<evidence type="ECO:0000259" key="1">
    <source>
        <dbReference type="PROSITE" id="PS50965"/>
    </source>
</evidence>
<name>A0A6N7R5F4_9BACI</name>
<evidence type="ECO:0000313" key="3">
    <source>
        <dbReference type="Proteomes" id="UP000435187"/>
    </source>
</evidence>
<comment type="caution">
    <text evidence="2">The sequence shown here is derived from an EMBL/GenBank/DDBJ whole genome shotgun (WGS) entry which is preliminary data.</text>
</comment>
<keyword evidence="3" id="KW-1185">Reference proteome</keyword>
<dbReference type="Pfam" id="PF08378">
    <property type="entry name" value="NERD"/>
    <property type="match status" value="1"/>
</dbReference>